<evidence type="ECO:0000313" key="2">
    <source>
        <dbReference type="WBParaSite" id="PS1159_v2.g19097.t1"/>
    </source>
</evidence>
<reference evidence="2" key="1">
    <citation type="submission" date="2022-11" db="UniProtKB">
        <authorList>
            <consortium name="WormBaseParasite"/>
        </authorList>
    </citation>
    <scope>IDENTIFICATION</scope>
</reference>
<dbReference type="WBParaSite" id="PS1159_v2.g19097.t1">
    <property type="protein sequence ID" value="PS1159_v2.g19097.t1"/>
    <property type="gene ID" value="PS1159_v2.g19097"/>
</dbReference>
<protein>
    <submittedName>
        <fullName evidence="2">C-type lectin domain-containing protein</fullName>
    </submittedName>
</protein>
<sequence length="343" mass="38535">MFIKFFICIVLAGSVNSYTCPEGALPSPTNTAACYYFGKDESYYIDAEITCDGKSGHLISIHNMMDNMFITRGFCTKMQILIIKISEEAIKTFSHSTTGDFWIGISNIVQTTWSWSDSTPFDFENWNDQSSKNRTDAGCGAVLLENGRWIDDYCFRKKSFICSVPVLNDVVVHPSPGIPATELPPSSPPTTTVYVPKECPPSWVYYETTGFCYKVFENSDWHSAENGCVKNGAHLASIHSLEEAMFVGILAYIPGAEQCDGTKQTWIGLYTNDNGISWQWTDGTPFDYNKWGITQPDLPETQHCAQLFSSSNQCNWQLGDFDNFDCYSNLSTYVCKKVPTFFI</sequence>
<proteinExistence type="predicted"/>
<dbReference type="Proteomes" id="UP000887580">
    <property type="component" value="Unplaced"/>
</dbReference>
<accession>A0AC35FMM9</accession>
<evidence type="ECO:0000313" key="1">
    <source>
        <dbReference type="Proteomes" id="UP000887580"/>
    </source>
</evidence>
<name>A0AC35FMM9_9BILA</name>
<organism evidence="1 2">
    <name type="scientific">Panagrolaimus sp. PS1159</name>
    <dbReference type="NCBI Taxonomy" id="55785"/>
    <lineage>
        <taxon>Eukaryota</taxon>
        <taxon>Metazoa</taxon>
        <taxon>Ecdysozoa</taxon>
        <taxon>Nematoda</taxon>
        <taxon>Chromadorea</taxon>
        <taxon>Rhabditida</taxon>
        <taxon>Tylenchina</taxon>
        <taxon>Panagrolaimomorpha</taxon>
        <taxon>Panagrolaimoidea</taxon>
        <taxon>Panagrolaimidae</taxon>
        <taxon>Panagrolaimus</taxon>
    </lineage>
</organism>